<dbReference type="Proteomes" id="UP000314294">
    <property type="component" value="Unassembled WGS sequence"/>
</dbReference>
<dbReference type="EMBL" id="SRLO01000067">
    <property type="protein sequence ID" value="TNN79142.1"/>
    <property type="molecule type" value="Genomic_DNA"/>
</dbReference>
<evidence type="ECO:0000256" key="1">
    <source>
        <dbReference type="SAM" id="MobiDB-lite"/>
    </source>
</evidence>
<gene>
    <name evidence="2" type="ORF">EYF80_010590</name>
</gene>
<reference evidence="2 3" key="1">
    <citation type="submission" date="2019-03" db="EMBL/GenBank/DDBJ databases">
        <title>First draft genome of Liparis tanakae, snailfish: a comprehensive survey of snailfish specific genes.</title>
        <authorList>
            <person name="Kim W."/>
            <person name="Song I."/>
            <person name="Jeong J.-H."/>
            <person name="Kim D."/>
            <person name="Kim S."/>
            <person name="Ryu S."/>
            <person name="Song J.Y."/>
            <person name="Lee S.K."/>
        </authorList>
    </citation>
    <scope>NUCLEOTIDE SEQUENCE [LARGE SCALE GENOMIC DNA]</scope>
    <source>
        <tissue evidence="2">Muscle</tissue>
    </source>
</reference>
<proteinExistence type="predicted"/>
<accession>A0A4Z2IPK0</accession>
<feature type="region of interest" description="Disordered" evidence="1">
    <location>
        <begin position="1"/>
        <end position="34"/>
    </location>
</feature>
<evidence type="ECO:0000313" key="3">
    <source>
        <dbReference type="Proteomes" id="UP000314294"/>
    </source>
</evidence>
<keyword evidence="3" id="KW-1185">Reference proteome</keyword>
<protein>
    <submittedName>
        <fullName evidence="2">Uncharacterized protein</fullName>
    </submittedName>
</protein>
<dbReference type="AlphaFoldDB" id="A0A4Z2IPK0"/>
<comment type="caution">
    <text evidence="2">The sequence shown here is derived from an EMBL/GenBank/DDBJ whole genome shotgun (WGS) entry which is preliminary data.</text>
</comment>
<organism evidence="2 3">
    <name type="scientific">Liparis tanakae</name>
    <name type="common">Tanaka's snailfish</name>
    <dbReference type="NCBI Taxonomy" id="230148"/>
    <lineage>
        <taxon>Eukaryota</taxon>
        <taxon>Metazoa</taxon>
        <taxon>Chordata</taxon>
        <taxon>Craniata</taxon>
        <taxon>Vertebrata</taxon>
        <taxon>Euteleostomi</taxon>
        <taxon>Actinopterygii</taxon>
        <taxon>Neopterygii</taxon>
        <taxon>Teleostei</taxon>
        <taxon>Neoteleostei</taxon>
        <taxon>Acanthomorphata</taxon>
        <taxon>Eupercaria</taxon>
        <taxon>Perciformes</taxon>
        <taxon>Cottioidei</taxon>
        <taxon>Cottales</taxon>
        <taxon>Liparidae</taxon>
        <taxon>Liparis</taxon>
    </lineage>
</organism>
<name>A0A4Z2IPK0_9TELE</name>
<feature type="compositionally biased region" description="Basic and acidic residues" evidence="1">
    <location>
        <begin position="18"/>
        <end position="34"/>
    </location>
</feature>
<evidence type="ECO:0000313" key="2">
    <source>
        <dbReference type="EMBL" id="TNN79142.1"/>
    </source>
</evidence>
<sequence length="120" mass="12960">MAKKKKNKNVASLTSGVRAREQRKATPREADRFNKFSPGSIRSKLLARTRGLFAKVATSSAPRSESYLPAISLSPVATHVSSCGSVLEMQCNNLLSHKPPCASSRGGKTRLVLTSFSKNL</sequence>